<gene>
    <name evidence="2" type="primary">csy1</name>
    <name evidence="2" type="ORF">MRN67_02295</name>
</gene>
<evidence type="ECO:0000256" key="1">
    <source>
        <dbReference type="SAM" id="Coils"/>
    </source>
</evidence>
<accession>A0AAU6VR84</accession>
<protein>
    <submittedName>
        <fullName evidence="2">Type I-F CRISPR-associated protein Csy1</fullName>
    </submittedName>
</protein>
<organism evidence="2">
    <name type="scientific">bacterium 19CA01SA08</name>
    <dbReference type="NCBI Taxonomy" id="2920574"/>
    <lineage>
        <taxon>Bacteria</taxon>
    </lineage>
</organism>
<sequence length="502" mass="57277">MISKQISKMLSDGIANYLAERRDGKLEDYLKSKPQKKKDKVSKGINIRLANIVRRLTDQNQAVKEIERTKKAKEQTAFAFQQEKYNNLLALIDTDSTDSELIEVKQEYSQAVSELERQHNPSIWLDEWIKKAKDISFATHVAKLTHSSSKGSSILDSTKSEKYGYLTTNKLIEIEVDTASSNAASLPIADILKIEYEGVSVLDCVKAGDTSLFDAFTDDKTQIENWVVELKQAYDSDAKRSYFLSKQVYFPLDDGRYHLLLPLTSSSLAQAIHDEQRRYFNDEQTQARAQKKEQKYSAVTIVSYPNKARLNVTASNHSNASALNGKRGGKLTLFSAQPPKWQVTTRNYKDQNESALFKALAYELKQPIAELNTYLTLLKKKDLSDSQPTRAAAITRKVQAISHGLFDYIMLINANEQHGWTQTSNLPLPYQLLFEPYRDDNLAKAEKVSKEWQSVISKAFGRWLNKRLDKKLLQLNTLHSELWTRLFAQELREFVALQEVSS</sequence>
<feature type="coiled-coil region" evidence="1">
    <location>
        <begin position="49"/>
        <end position="76"/>
    </location>
</feature>
<dbReference type="InterPro" id="IPR013397">
    <property type="entry name" value="CRISPR-assoc_prot_Csy1"/>
</dbReference>
<evidence type="ECO:0000313" key="2">
    <source>
        <dbReference type="EMBL" id="XAG89268.1"/>
    </source>
</evidence>
<proteinExistence type="predicted"/>
<reference evidence="2" key="1">
    <citation type="submission" date="2022-03" db="EMBL/GenBank/DDBJ databases">
        <title>Sea Food Isolates.</title>
        <authorList>
            <person name="Li c."/>
        </authorList>
    </citation>
    <scope>NUCLEOTIDE SEQUENCE</scope>
    <source>
        <strain evidence="2">19CA01SA08</strain>
    </source>
</reference>
<dbReference type="Pfam" id="PF09611">
    <property type="entry name" value="Cas_Csy1"/>
    <property type="match status" value="1"/>
</dbReference>
<dbReference type="AlphaFoldDB" id="A0AAU6VR84"/>
<dbReference type="NCBIfam" id="TIGR02564">
    <property type="entry name" value="cas_Csy1"/>
    <property type="match status" value="1"/>
</dbReference>
<dbReference type="EMBL" id="CP095355">
    <property type="protein sequence ID" value="XAG89268.1"/>
    <property type="molecule type" value="Genomic_DNA"/>
</dbReference>
<name>A0AAU6VR84_UNCXX</name>
<keyword evidence="1" id="KW-0175">Coiled coil</keyword>